<dbReference type="EMBL" id="CP015401">
    <property type="protein sequence ID" value="ANU58693.1"/>
    <property type="molecule type" value="Genomic_DNA"/>
</dbReference>
<reference evidence="2" key="1">
    <citation type="submission" date="2016-04" db="EMBL/GenBank/DDBJ databases">
        <title>Complete Genome Sequences of Twelve Strains of a Stable Defined Moderately Diverse Mouse Microbiota 2 (sDMDMm2).</title>
        <authorList>
            <person name="Uchimura Y."/>
            <person name="Wyss M."/>
            <person name="Brugiroux S."/>
            <person name="Limenitakis J.P."/>
            <person name="Stecher B."/>
            <person name="McCoy K.D."/>
            <person name="Macpherson A.J."/>
        </authorList>
    </citation>
    <scope>NUCLEOTIDE SEQUENCE [LARGE SCALE GENOMIC DNA]</scope>
    <source>
        <strain evidence="2">I48</strain>
    </source>
</reference>
<evidence type="ECO:0008006" key="3">
    <source>
        <dbReference type="Google" id="ProtNLM"/>
    </source>
</evidence>
<organism evidence="1 2">
    <name type="scientific">Bacteroides caecimuris</name>
    <dbReference type="NCBI Taxonomy" id="1796613"/>
    <lineage>
        <taxon>Bacteria</taxon>
        <taxon>Pseudomonadati</taxon>
        <taxon>Bacteroidota</taxon>
        <taxon>Bacteroidia</taxon>
        <taxon>Bacteroidales</taxon>
        <taxon>Bacteroidaceae</taxon>
        <taxon>Bacteroides</taxon>
    </lineage>
</organism>
<dbReference type="Proteomes" id="UP000092631">
    <property type="component" value="Chromosome"/>
</dbReference>
<evidence type="ECO:0000313" key="1">
    <source>
        <dbReference type="EMBL" id="ANU58693.1"/>
    </source>
</evidence>
<dbReference type="GeneID" id="82188428"/>
<dbReference type="KEGG" id="bcae:A4V03_14900"/>
<name>A0A1C7H1Y7_9BACE</name>
<dbReference type="InterPro" id="IPR025049">
    <property type="entry name" value="Mfa-like_1"/>
</dbReference>
<dbReference type="CDD" id="cd13120">
    <property type="entry name" value="BF2867_like_N"/>
    <property type="match status" value="1"/>
</dbReference>
<dbReference type="OrthoDB" id="1047318at2"/>
<keyword evidence="2" id="KW-1185">Reference proteome</keyword>
<dbReference type="CDD" id="cd13121">
    <property type="entry name" value="BF2867_like_C"/>
    <property type="match status" value="1"/>
</dbReference>
<sequence length="277" mass="29460">MKKIFLSAAVIGLLASCSQTEGLSVDNSTADSRQIQLSVGVGDLQTRAGYNSENLEQFQLIIDNPGNAEYNYNILMQKGDDGWNTSSGEALMWDPNTPNITVCAFAPAKDDVQLTNGSLEVKVPSNQSTEDALKTADFLLAKRAVNLQNEDGRLDIKLKHKLCKLIIKPVSGGVAAPVDNLKANGVILSGTCDLTMATPAVVAASSAGTASITPFKNAEGAYECILLPQNAGTLTVTFNIGDADYEWKSDEAQLTEGTCYTLTMDVVTSESDLEAIK</sequence>
<dbReference type="Gene3D" id="2.60.40.2630">
    <property type="match status" value="1"/>
</dbReference>
<dbReference type="AlphaFoldDB" id="A0A1C7H1Y7"/>
<dbReference type="PROSITE" id="PS51257">
    <property type="entry name" value="PROKAR_LIPOPROTEIN"/>
    <property type="match status" value="1"/>
</dbReference>
<gene>
    <name evidence="1" type="ORF">A4V03_14900</name>
</gene>
<evidence type="ECO:0000313" key="2">
    <source>
        <dbReference type="Proteomes" id="UP000092631"/>
    </source>
</evidence>
<dbReference type="Pfam" id="PF13149">
    <property type="entry name" value="Mfa_like_1"/>
    <property type="match status" value="1"/>
</dbReference>
<dbReference type="RefSeq" id="WP_065539520.1">
    <property type="nucleotide sequence ID" value="NZ_CAPDLJ010000021.1"/>
</dbReference>
<protein>
    <recommendedName>
        <fullName evidence="3">Fimbrillin family protein</fullName>
    </recommendedName>
</protein>
<proteinExistence type="predicted"/>
<dbReference type="InterPro" id="IPR042278">
    <property type="entry name" value="Mfa-like_1_N"/>
</dbReference>
<dbReference type="Gene3D" id="2.60.40.2620">
    <property type="entry name" value="Fimbrillin-like"/>
    <property type="match status" value="1"/>
</dbReference>
<accession>A0A1C7H1Y7</accession>